<dbReference type="PIRSF" id="PIRSF004649">
    <property type="entry name" value="MlaC"/>
    <property type="match status" value="1"/>
</dbReference>
<proteinExistence type="predicted"/>
<dbReference type="InterPro" id="IPR008869">
    <property type="entry name" value="MlaC/ttg2D"/>
</dbReference>
<protein>
    <submittedName>
        <fullName evidence="2">ABC transporter substrate-binding protein</fullName>
    </submittedName>
</protein>
<dbReference type="RefSeq" id="WP_013517759.1">
    <property type="nucleotide sequence ID" value="NZ_CP051298.1"/>
</dbReference>
<dbReference type="PROSITE" id="PS51318">
    <property type="entry name" value="TAT"/>
    <property type="match status" value="1"/>
</dbReference>
<sequence>MTNRRTLMQSAAALVVAAGLPWHQAALAADEAPDALIKRLSADVLETVRNDKSIKSGDVDKIMVLVNKAILPHVNFRRMTAAAVGPAWRSATPEQQKRLQDEFKTLLVRTYSGALSQVTDQTIVVKPLRAAPGDTDVLVRTEIRGRGDPVQLDYRLEKTPGEGGGWKIYNLNVLGVWLVDTYRPQFAQEINAKGVDGLIETLAARNKANAGTNAGVAGAK</sequence>
<evidence type="ECO:0000313" key="3">
    <source>
        <dbReference type="Proteomes" id="UP000500755"/>
    </source>
</evidence>
<dbReference type="EMBL" id="CP051298">
    <property type="protein sequence ID" value="QKD43006.1"/>
    <property type="molecule type" value="Genomic_DNA"/>
</dbReference>
<evidence type="ECO:0000256" key="1">
    <source>
        <dbReference type="SAM" id="SignalP"/>
    </source>
</evidence>
<feature type="signal peptide" evidence="1">
    <location>
        <begin position="1"/>
        <end position="28"/>
    </location>
</feature>
<dbReference type="PANTHER" id="PTHR36573:SF1">
    <property type="entry name" value="INTERMEMBRANE PHOSPHOLIPID TRANSPORT SYSTEM BINDING PROTEIN MLAC"/>
    <property type="match status" value="1"/>
</dbReference>
<keyword evidence="1" id="KW-0732">Signal</keyword>
<evidence type="ECO:0000313" key="2">
    <source>
        <dbReference type="EMBL" id="QKD43006.1"/>
    </source>
</evidence>
<organism evidence="2 3">
    <name type="scientific">Alicycliphilus denitrificans</name>
    <dbReference type="NCBI Taxonomy" id="179636"/>
    <lineage>
        <taxon>Bacteria</taxon>
        <taxon>Pseudomonadati</taxon>
        <taxon>Pseudomonadota</taxon>
        <taxon>Betaproteobacteria</taxon>
        <taxon>Burkholderiales</taxon>
        <taxon>Comamonadaceae</taxon>
        <taxon>Alicycliphilus</taxon>
    </lineage>
</organism>
<dbReference type="Gene3D" id="3.10.450.50">
    <property type="match status" value="1"/>
</dbReference>
<accession>A0A858ZQ55</accession>
<gene>
    <name evidence="2" type="ORF">HF896_05015</name>
</gene>
<name>A0A858ZQ55_9BURK</name>
<dbReference type="PANTHER" id="PTHR36573">
    <property type="entry name" value="INTERMEMBRANE PHOSPHOLIPID TRANSPORT SYSTEM BINDING PROTEIN MLAC"/>
    <property type="match status" value="1"/>
</dbReference>
<feature type="chain" id="PRO_5032776616" evidence="1">
    <location>
        <begin position="29"/>
        <end position="220"/>
    </location>
</feature>
<dbReference type="Pfam" id="PF05494">
    <property type="entry name" value="MlaC"/>
    <property type="match status" value="1"/>
</dbReference>
<dbReference type="InterPro" id="IPR006311">
    <property type="entry name" value="TAT_signal"/>
</dbReference>
<reference evidence="2 3" key="1">
    <citation type="submission" date="2020-05" db="EMBL/GenBank/DDBJ databases">
        <title>Complete genome sequence of Alicycliphilus denitrificans DP3.</title>
        <authorList>
            <person name="Chen X."/>
        </authorList>
    </citation>
    <scope>NUCLEOTIDE SEQUENCE [LARGE SCALE GENOMIC DNA]</scope>
    <source>
        <strain evidence="2 3">DP3</strain>
    </source>
</reference>
<dbReference type="Gene3D" id="1.10.10.640">
    <property type="entry name" value="phospholipid-binding protein"/>
    <property type="match status" value="1"/>
</dbReference>
<dbReference type="Proteomes" id="UP000500755">
    <property type="component" value="Chromosome"/>
</dbReference>
<dbReference type="AlphaFoldDB" id="A0A858ZQ55"/>